<dbReference type="PANTHER" id="PTHR33525:SF3">
    <property type="entry name" value="RIBONUCLEASE Y"/>
    <property type="match status" value="1"/>
</dbReference>
<dbReference type="GO" id="GO:0016787">
    <property type="term" value="F:hydrolase activity"/>
    <property type="evidence" value="ECO:0007669"/>
    <property type="project" value="UniProtKB-KW"/>
</dbReference>
<comment type="caution">
    <text evidence="2">The sequence shown here is derived from an EMBL/GenBank/DDBJ whole genome shotgun (WGS) entry which is preliminary data.</text>
</comment>
<evidence type="ECO:0000259" key="1">
    <source>
        <dbReference type="PROSITE" id="PS51833"/>
    </source>
</evidence>
<dbReference type="InterPro" id="IPR052340">
    <property type="entry name" value="RNase_Y/CdgJ"/>
</dbReference>
<dbReference type="PANTHER" id="PTHR33525">
    <property type="match status" value="1"/>
</dbReference>
<dbReference type="InterPro" id="IPR003607">
    <property type="entry name" value="HD/PDEase_dom"/>
</dbReference>
<sequence length="304" mass="33479">MVIRRFGACFRRACALRSNTRGSAVMTPSELIGRVPDLPSLPEVYFQVDRVLQDPDFSLQELSEVIEREPAIAARLLRLANSALYGFSGHIDTIQRAVTMIGSDEIRDLILSSAVLSAFKRMPVGAVSMRSFWEHSIACGLAARNIAALTGAANMQRYYIYGLLHDIGRLVLFLALPQRMGDLLIRHRNSEGHLVDLEHDALGFTHETVGGTLLEGWRLPRALVGVVARHHCNGEESGAGREAAVVHFADLTVNAMSMGSSGTRLVPELDERAWERVGLEVDEIPILCADTLEQFENVVAAFFD</sequence>
<evidence type="ECO:0000313" key="3">
    <source>
        <dbReference type="Proteomes" id="UP000250928"/>
    </source>
</evidence>
<organism evidence="2 3">
    <name type="scientific">Candidatus Sedimenticola endophacoides</name>
    <dbReference type="NCBI Taxonomy" id="2548426"/>
    <lineage>
        <taxon>Bacteria</taxon>
        <taxon>Pseudomonadati</taxon>
        <taxon>Pseudomonadota</taxon>
        <taxon>Gammaproteobacteria</taxon>
        <taxon>Chromatiales</taxon>
        <taxon>Sedimenticolaceae</taxon>
        <taxon>Sedimenticola</taxon>
    </lineage>
</organism>
<protein>
    <submittedName>
        <fullName evidence="2">Phosphohydrolase</fullName>
    </submittedName>
</protein>
<keyword evidence="2" id="KW-0378">Hydrolase</keyword>
<feature type="domain" description="HDOD" evidence="1">
    <location>
        <begin position="38"/>
        <end position="233"/>
    </location>
</feature>
<dbReference type="InterPro" id="IPR013976">
    <property type="entry name" value="HDOD"/>
</dbReference>
<dbReference type="Gene3D" id="1.10.3210.10">
    <property type="entry name" value="Hypothetical protein af1432"/>
    <property type="match status" value="1"/>
</dbReference>
<dbReference type="Pfam" id="PF08668">
    <property type="entry name" value="HDOD"/>
    <property type="match status" value="1"/>
</dbReference>
<reference evidence="2 3" key="1">
    <citation type="submission" date="2018-01" db="EMBL/GenBank/DDBJ databases">
        <title>Novel co-symbiosis in the lucinid bivalve Phacoides pectinatus.</title>
        <authorList>
            <person name="Lim S.J."/>
            <person name="Davis B.G."/>
            <person name="Gill D.E."/>
            <person name="Engel A.S."/>
            <person name="Anderson L.C."/>
            <person name="Campbell B.J."/>
        </authorList>
    </citation>
    <scope>NUCLEOTIDE SEQUENCE [LARGE SCALE GENOMIC DNA]</scope>
    <source>
        <strain evidence="2">N3_P5</strain>
    </source>
</reference>
<accession>A0A6N4E0T5</accession>
<dbReference type="SUPFAM" id="SSF109604">
    <property type="entry name" value="HD-domain/PDEase-like"/>
    <property type="match status" value="1"/>
</dbReference>
<proteinExistence type="predicted"/>
<dbReference type="SMART" id="SM00471">
    <property type="entry name" value="HDc"/>
    <property type="match status" value="1"/>
</dbReference>
<dbReference type="PROSITE" id="PS51833">
    <property type="entry name" value="HDOD"/>
    <property type="match status" value="1"/>
</dbReference>
<evidence type="ECO:0000313" key="2">
    <source>
        <dbReference type="EMBL" id="PUE04429.1"/>
    </source>
</evidence>
<dbReference type="Proteomes" id="UP000250928">
    <property type="component" value="Unassembled WGS sequence"/>
</dbReference>
<gene>
    <name evidence="2" type="ORF">C3L24_03225</name>
</gene>
<name>A0A6N4E0T5_9GAMM</name>
<dbReference type="AlphaFoldDB" id="A0A6N4E0T5"/>
<dbReference type="EMBL" id="PQCO01000125">
    <property type="protein sequence ID" value="PUE04429.1"/>
    <property type="molecule type" value="Genomic_DNA"/>
</dbReference>